<evidence type="ECO:0000313" key="1">
    <source>
        <dbReference type="EMBL" id="OMO50417.1"/>
    </source>
</evidence>
<gene>
    <name evidence="1" type="ORF">CCACVL1_30444</name>
</gene>
<dbReference type="PANTHER" id="PTHR35218:SF9">
    <property type="entry name" value="ENDONUCLEASE_EXONUCLEASE_PHOSPHATASE DOMAIN-CONTAINING PROTEIN"/>
    <property type="match status" value="1"/>
</dbReference>
<dbReference type="OrthoDB" id="1720282at2759"/>
<evidence type="ECO:0008006" key="3">
    <source>
        <dbReference type="Google" id="ProtNLM"/>
    </source>
</evidence>
<keyword evidence="2" id="KW-1185">Reference proteome</keyword>
<dbReference type="Proteomes" id="UP000188268">
    <property type="component" value="Unassembled WGS sequence"/>
</dbReference>
<comment type="caution">
    <text evidence="1">The sequence shown here is derived from an EMBL/GenBank/DDBJ whole genome shotgun (WGS) entry which is preliminary data.</text>
</comment>
<protein>
    <recommendedName>
        <fullName evidence="3">Endonuclease/exonuclease/phosphatase</fullName>
    </recommendedName>
</protein>
<name>A0A1R3FX34_COCAP</name>
<proteinExistence type="predicted"/>
<dbReference type="Gramene" id="OMO50417">
    <property type="protein sequence ID" value="OMO50417"/>
    <property type="gene ID" value="CCACVL1_30444"/>
</dbReference>
<evidence type="ECO:0000313" key="2">
    <source>
        <dbReference type="Proteomes" id="UP000188268"/>
    </source>
</evidence>
<dbReference type="AlphaFoldDB" id="A0A1R3FX34"/>
<dbReference type="EMBL" id="AWWV01016170">
    <property type="protein sequence ID" value="OMO50417.1"/>
    <property type="molecule type" value="Genomic_DNA"/>
</dbReference>
<accession>A0A1R3FX34</accession>
<dbReference type="PANTHER" id="PTHR35218">
    <property type="entry name" value="RNASE H DOMAIN-CONTAINING PROTEIN"/>
    <property type="match status" value="1"/>
</dbReference>
<reference evidence="1 2" key="1">
    <citation type="submission" date="2013-09" db="EMBL/GenBank/DDBJ databases">
        <title>Corchorus capsularis genome sequencing.</title>
        <authorList>
            <person name="Alam M."/>
            <person name="Haque M.S."/>
            <person name="Islam M.S."/>
            <person name="Emdad E.M."/>
            <person name="Islam M.M."/>
            <person name="Ahmed B."/>
            <person name="Halim A."/>
            <person name="Hossen Q.M.M."/>
            <person name="Hossain M.Z."/>
            <person name="Ahmed R."/>
            <person name="Khan M.M."/>
            <person name="Islam R."/>
            <person name="Rashid M.M."/>
            <person name="Khan S.A."/>
            <person name="Rahman M.S."/>
            <person name="Alam M."/>
        </authorList>
    </citation>
    <scope>NUCLEOTIDE SEQUENCE [LARGE SCALE GENOMIC DNA]</scope>
    <source>
        <strain evidence="2">cv. CVL-1</strain>
        <tissue evidence="1">Whole seedling</tissue>
    </source>
</reference>
<sequence>MADQNNDQVINLDIQLPEKEELPQQIRRLIATLEDLLGIQYPSMPPRFAVQSRRRPLLTEVSSILIAYHIHISPRAIAEDRTIYQWLRFQPENIPNLSIVLKKLQQPHIKSCMCINGLATMCLPNIGLSTTNPPLRIAVLTNTVNNYITEGDEKQVVLYEGKNILQGQLTIFTYTTLYTPFTSYHLRFSLGREDSLLQLPTAADAFNEPTDLKALYYNARGAALHSFRAHLRELIQEHKPMILIITETRLGAGEAYQVSNAIQYEEVITVNPTGYCGGIWIDREP</sequence>
<organism evidence="1 2">
    <name type="scientific">Corchorus capsularis</name>
    <name type="common">Jute</name>
    <dbReference type="NCBI Taxonomy" id="210143"/>
    <lineage>
        <taxon>Eukaryota</taxon>
        <taxon>Viridiplantae</taxon>
        <taxon>Streptophyta</taxon>
        <taxon>Embryophyta</taxon>
        <taxon>Tracheophyta</taxon>
        <taxon>Spermatophyta</taxon>
        <taxon>Magnoliopsida</taxon>
        <taxon>eudicotyledons</taxon>
        <taxon>Gunneridae</taxon>
        <taxon>Pentapetalae</taxon>
        <taxon>rosids</taxon>
        <taxon>malvids</taxon>
        <taxon>Malvales</taxon>
        <taxon>Malvaceae</taxon>
        <taxon>Grewioideae</taxon>
        <taxon>Apeibeae</taxon>
        <taxon>Corchorus</taxon>
    </lineage>
</organism>